<evidence type="ECO:0000313" key="2">
    <source>
        <dbReference type="Proteomes" id="UP001642464"/>
    </source>
</evidence>
<dbReference type="Proteomes" id="UP001642464">
    <property type="component" value="Unassembled WGS sequence"/>
</dbReference>
<accession>A0ABP0NXY6</accession>
<comment type="caution">
    <text evidence="1">The sequence shown here is derived from an EMBL/GenBank/DDBJ whole genome shotgun (WGS) entry which is preliminary data.</text>
</comment>
<proteinExistence type="predicted"/>
<reference evidence="1 2" key="1">
    <citation type="submission" date="2024-02" db="EMBL/GenBank/DDBJ databases">
        <authorList>
            <person name="Chen Y."/>
            <person name="Shah S."/>
            <person name="Dougan E. K."/>
            <person name="Thang M."/>
            <person name="Chan C."/>
        </authorList>
    </citation>
    <scope>NUCLEOTIDE SEQUENCE [LARGE SCALE GENOMIC DNA]</scope>
</reference>
<evidence type="ECO:0000313" key="1">
    <source>
        <dbReference type="EMBL" id="CAK9068652.1"/>
    </source>
</evidence>
<dbReference type="EMBL" id="CAXAMM010031768">
    <property type="protein sequence ID" value="CAK9068652.1"/>
    <property type="molecule type" value="Genomic_DNA"/>
</dbReference>
<organism evidence="1 2">
    <name type="scientific">Durusdinium trenchii</name>
    <dbReference type="NCBI Taxonomy" id="1381693"/>
    <lineage>
        <taxon>Eukaryota</taxon>
        <taxon>Sar</taxon>
        <taxon>Alveolata</taxon>
        <taxon>Dinophyceae</taxon>
        <taxon>Suessiales</taxon>
        <taxon>Symbiodiniaceae</taxon>
        <taxon>Durusdinium</taxon>
    </lineage>
</organism>
<keyword evidence="2" id="KW-1185">Reference proteome</keyword>
<sequence length="179" mass="19885">MVKDIFGRDRFHCNSRGCSCGEFQSEAQRDLAKAEEDGTSMEEMESRYHSMTCQAKSVYQLTCICGHDANDHSQIEKVEAGLEPGEGESDGIFLEDAGVWTVLQVLLRKDGPDPRNLQIKRPKKAPKRLHCTARRWRGPMGGLWAELDPGHHSAGWVLLEGAPVELKLDGPLLQRASDG</sequence>
<gene>
    <name evidence="1" type="ORF">SCF082_LOCUS34527</name>
</gene>
<protein>
    <submittedName>
        <fullName evidence="1">Uncharacterized protein</fullName>
    </submittedName>
</protein>
<name>A0ABP0NXY6_9DINO</name>